<organism evidence="3 4">
    <name type="scientific">Bombiscardovia coagulans</name>
    <dbReference type="NCBI Taxonomy" id="686666"/>
    <lineage>
        <taxon>Bacteria</taxon>
        <taxon>Bacillati</taxon>
        <taxon>Actinomycetota</taxon>
        <taxon>Actinomycetes</taxon>
        <taxon>Bifidobacteriales</taxon>
        <taxon>Bifidobacteriaceae</taxon>
        <taxon>Bombiscardovia</taxon>
    </lineage>
</organism>
<evidence type="ECO:0000259" key="2">
    <source>
        <dbReference type="Pfam" id="PF00534"/>
    </source>
</evidence>
<comment type="caution">
    <text evidence="3">The sequence shown here is derived from an EMBL/GenBank/DDBJ whole genome shotgun (WGS) entry which is preliminary data.</text>
</comment>
<evidence type="ECO:0000313" key="3">
    <source>
        <dbReference type="EMBL" id="OZG49203.1"/>
    </source>
</evidence>
<dbReference type="Pfam" id="PF00534">
    <property type="entry name" value="Glycos_transf_1"/>
    <property type="match status" value="1"/>
</dbReference>
<feature type="domain" description="Glycosyl transferase family 1" evidence="2">
    <location>
        <begin position="185"/>
        <end position="323"/>
    </location>
</feature>
<dbReference type="PANTHER" id="PTHR45947:SF3">
    <property type="entry name" value="SULFOQUINOVOSYL TRANSFERASE SQD2"/>
    <property type="match status" value="1"/>
</dbReference>
<evidence type="ECO:0000256" key="1">
    <source>
        <dbReference type="ARBA" id="ARBA00022679"/>
    </source>
</evidence>
<reference evidence="3 4" key="1">
    <citation type="journal article" date="2017" name="BMC Genomics">
        <title>Comparative genomic and phylogenomic analyses of the Bifidobacteriaceae family.</title>
        <authorList>
            <person name="Lugli G.A."/>
            <person name="Milani C."/>
            <person name="Turroni F."/>
            <person name="Duranti S."/>
            <person name="Mancabelli L."/>
            <person name="Mangifesta M."/>
            <person name="Ferrario C."/>
            <person name="Modesto M."/>
            <person name="Mattarelli P."/>
            <person name="Jiri K."/>
            <person name="van Sinderen D."/>
            <person name="Ventura M."/>
        </authorList>
    </citation>
    <scope>NUCLEOTIDE SEQUENCE [LARGE SCALE GENOMIC DNA]</scope>
    <source>
        <strain evidence="3 4">DSM 22924</strain>
    </source>
</reference>
<dbReference type="EMBL" id="MWWS01000005">
    <property type="protein sequence ID" value="OZG49203.1"/>
    <property type="molecule type" value="Genomic_DNA"/>
</dbReference>
<gene>
    <name evidence="3" type="ORF">BOCO_1012</name>
</gene>
<accession>A0A261EQS2</accession>
<keyword evidence="1 3" id="KW-0808">Transferase</keyword>
<dbReference type="Proteomes" id="UP000216004">
    <property type="component" value="Unassembled WGS sequence"/>
</dbReference>
<dbReference type="GO" id="GO:1901137">
    <property type="term" value="P:carbohydrate derivative biosynthetic process"/>
    <property type="evidence" value="ECO:0007669"/>
    <property type="project" value="UniProtKB-ARBA"/>
</dbReference>
<dbReference type="SUPFAM" id="SSF53756">
    <property type="entry name" value="UDP-Glycosyltransferase/glycogen phosphorylase"/>
    <property type="match status" value="1"/>
</dbReference>
<proteinExistence type="predicted"/>
<sequence length="390" mass="44030">MYILQFMENKRVLIFQISSNWGGIETYISNILLPSLKNVDVIVLSSTSDATLLQRIERDNVIIKELPNPRHIFSYVKALLPCLKWADLIYANKNSSINCLPLVLSKIVSHAKIFVHAHNTQPTVNGKVKLLHYLFRPVLNLCADTELACSKAAALYLFGESKYQKFTIIKNGIDTEHFTYNEHARQRIRKELGIDDDIKLIGNVGRMTKQKNQELLIEAFAKVHKQIPKSCLLILGDGDLADQLKKQCHELSIADSVIFAGNQSDTAPYYSAMDLFVFPSIHEGLPISLIEAQTTGLPVLVSQSVTREVAITDQVRFISVPQDDKLCISDELQSDKESLHWSRAILSTINNNVKKDRSIYPQQIRLAGYDVHTSIQKLKLLLKQSLLQHG</sequence>
<dbReference type="GO" id="GO:0016758">
    <property type="term" value="F:hexosyltransferase activity"/>
    <property type="evidence" value="ECO:0007669"/>
    <property type="project" value="TreeGrafter"/>
</dbReference>
<dbReference type="AlphaFoldDB" id="A0A261EQS2"/>
<dbReference type="PANTHER" id="PTHR45947">
    <property type="entry name" value="SULFOQUINOVOSYL TRANSFERASE SQD2"/>
    <property type="match status" value="1"/>
</dbReference>
<name>A0A261EQS2_9BIFI</name>
<dbReference type="InterPro" id="IPR001296">
    <property type="entry name" value="Glyco_trans_1"/>
</dbReference>
<dbReference type="Gene3D" id="3.40.50.2000">
    <property type="entry name" value="Glycogen Phosphorylase B"/>
    <property type="match status" value="2"/>
</dbReference>
<dbReference type="InterPro" id="IPR050194">
    <property type="entry name" value="Glycosyltransferase_grp1"/>
</dbReference>
<evidence type="ECO:0000313" key="4">
    <source>
        <dbReference type="Proteomes" id="UP000216004"/>
    </source>
</evidence>
<protein>
    <submittedName>
        <fullName evidence="3">Glycosyl transferase family 1</fullName>
    </submittedName>
</protein>
<keyword evidence="4" id="KW-1185">Reference proteome</keyword>